<dbReference type="SUPFAM" id="SSF63829">
    <property type="entry name" value="Calcium-dependent phosphotriesterase"/>
    <property type="match status" value="1"/>
</dbReference>
<keyword evidence="2 5" id="KW-0460">Magnesium</keyword>
<dbReference type="EC" id="4.2.99.-" evidence="5"/>
<proteinExistence type="inferred from homology"/>
<keyword evidence="4 5" id="KW-0046">Antibiotic resistance</keyword>
<dbReference type="Pfam" id="PF07859">
    <property type="entry name" value="Abhydrolase_3"/>
    <property type="match status" value="1"/>
</dbReference>
<reference evidence="7 8" key="1">
    <citation type="submission" date="2020-11" db="EMBL/GenBank/DDBJ databases">
        <title>Complete genome sequence unveiled secondary metabolic potentials in Streptomyces solisilvae HNM0141.</title>
        <authorList>
            <person name="Huang X."/>
        </authorList>
    </citation>
    <scope>NUCLEOTIDE SEQUENCE [LARGE SCALE GENOMIC DNA]</scope>
    <source>
        <strain evidence="7 8">HNM0141</strain>
    </source>
</reference>
<dbReference type="HAMAP" id="MF_01282">
    <property type="entry name" value="VirginiamycinB_lyase"/>
    <property type="match status" value="1"/>
</dbReference>
<evidence type="ECO:0000313" key="8">
    <source>
        <dbReference type="Proteomes" id="UP000663421"/>
    </source>
</evidence>
<feature type="binding site" evidence="5">
    <location>
        <position position="544"/>
    </location>
    <ligand>
        <name>substrate</name>
    </ligand>
</feature>
<keyword evidence="1 5" id="KW-0479">Metal-binding</keyword>
<dbReference type="GO" id="GO:0016787">
    <property type="term" value="F:hydrolase activity"/>
    <property type="evidence" value="ECO:0007669"/>
    <property type="project" value="UniProtKB-KW"/>
</dbReference>
<dbReference type="PANTHER" id="PTHR40274:SF3">
    <property type="entry name" value="VIRGINIAMYCIN B LYASE"/>
    <property type="match status" value="1"/>
</dbReference>
<dbReference type="InterPro" id="IPR029058">
    <property type="entry name" value="AB_hydrolase_fold"/>
</dbReference>
<feature type="binding site" evidence="5">
    <location>
        <position position="584"/>
    </location>
    <ligand>
        <name>Mg(2+)</name>
        <dbReference type="ChEBI" id="CHEBI:18420"/>
    </ligand>
</feature>
<feature type="domain" description="Alpha/beta hydrolase fold-3" evidence="6">
    <location>
        <begin position="50"/>
        <end position="250"/>
    </location>
</feature>
<dbReference type="InterPro" id="IPR013094">
    <property type="entry name" value="AB_hydrolase_3"/>
</dbReference>
<feature type="active site" description="Proton acceptor" evidence="5">
    <location>
        <position position="586"/>
    </location>
</feature>
<evidence type="ECO:0000259" key="6">
    <source>
        <dbReference type="Pfam" id="PF07859"/>
    </source>
</evidence>
<keyword evidence="7" id="KW-0378">Hydrolase</keyword>
<organism evidence="7 8">
    <name type="scientific">Streptomyces malaysiensis</name>
    <dbReference type="NCBI Taxonomy" id="92644"/>
    <lineage>
        <taxon>Bacteria</taxon>
        <taxon>Bacillati</taxon>
        <taxon>Actinomycetota</taxon>
        <taxon>Actinomycetes</taxon>
        <taxon>Kitasatosporales</taxon>
        <taxon>Streptomycetaceae</taxon>
        <taxon>Streptomyces</taxon>
        <taxon>Streptomyces violaceusniger group</taxon>
    </lineage>
</organism>
<dbReference type="Gene3D" id="2.130.10.10">
    <property type="entry name" value="YVTN repeat-like/Quinoprotein amine dehydrogenase"/>
    <property type="match status" value="2"/>
</dbReference>
<feature type="binding site" evidence="5">
    <location>
        <position position="600"/>
    </location>
    <ligand>
        <name>Mg(2+)</name>
        <dbReference type="ChEBI" id="CHEBI:18420"/>
    </ligand>
</feature>
<comment type="cofactor">
    <cofactor evidence="5">
        <name>Mg(2+)</name>
        <dbReference type="ChEBI" id="CHEBI:18420"/>
    </cofactor>
</comment>
<dbReference type="InterPro" id="IPR015943">
    <property type="entry name" value="WD40/YVTN_repeat-like_dom_sf"/>
</dbReference>
<gene>
    <name evidence="5" type="primary">vgb</name>
    <name evidence="7" type="ORF">I1A49_10605</name>
</gene>
<comment type="similarity">
    <text evidence="5">Belongs to the Vgb family.</text>
</comment>
<comment type="subunit">
    <text evidence="5">Monomer.</text>
</comment>
<keyword evidence="8" id="KW-1185">Reference proteome</keyword>
<keyword evidence="3 5" id="KW-0456">Lyase</keyword>
<dbReference type="EMBL" id="CP065050">
    <property type="protein sequence ID" value="QPI55314.1"/>
    <property type="molecule type" value="Genomic_DNA"/>
</dbReference>
<evidence type="ECO:0000256" key="3">
    <source>
        <dbReference type="ARBA" id="ARBA00023239"/>
    </source>
</evidence>
<comment type="function">
    <text evidence="5">Inactivates the type B streptogramin antibiotics by linearizing the lactone ring at the ester linkage, generating a free phenylglycine carboxylate and converting the threonyl moiety into 2-amino-butenoic acid.</text>
</comment>
<evidence type="ECO:0000256" key="4">
    <source>
        <dbReference type="ARBA" id="ARBA00023251"/>
    </source>
</evidence>
<dbReference type="Gene3D" id="3.40.50.1820">
    <property type="entry name" value="alpha/beta hydrolase"/>
    <property type="match status" value="1"/>
</dbReference>
<dbReference type="PANTHER" id="PTHR40274">
    <property type="entry name" value="VIRGINIAMYCIN B LYASE"/>
    <property type="match status" value="1"/>
</dbReference>
<evidence type="ECO:0000313" key="7">
    <source>
        <dbReference type="EMBL" id="QPI55314.1"/>
    </source>
</evidence>
<dbReference type="Proteomes" id="UP000663421">
    <property type="component" value="Chromosome"/>
</dbReference>
<evidence type="ECO:0000256" key="5">
    <source>
        <dbReference type="HAMAP-Rule" id="MF_01282"/>
    </source>
</evidence>
<protein>
    <recommendedName>
        <fullName evidence="5">Virginiamycin B lyase</fullName>
        <ecNumber evidence="5">4.2.99.-</ecNumber>
    </recommendedName>
    <alternativeName>
        <fullName evidence="5">Streptogramin B lyase</fullName>
    </alternativeName>
</protein>
<name>A0ABX6W1M8_STRMQ</name>
<dbReference type="SUPFAM" id="SSF53474">
    <property type="entry name" value="alpha/beta-Hydrolases"/>
    <property type="match status" value="1"/>
</dbReference>
<evidence type="ECO:0000256" key="2">
    <source>
        <dbReference type="ARBA" id="ARBA00022842"/>
    </source>
</evidence>
<sequence length="611" mass="63678">MLNVIAVPTAPEAARAVRDRPDALIAVPLPDDAEVRGDWVRAPGARGGALIYVHGGGFAHTMPEAERVMAYRLSKATGRPALRVDYRLAPRHPYPAALEDVLAAWRSVLDAGVPAAEVVLAGESVGATLVLSALLEIRRTGGPQPGAAVAVSPVTDFALTGASLSANDGKDVMNRAALDSLRARYLAGAPADRAPQSPLYGDLRGLPPLLIAVGAHEILLDDARRFAEAAGAAGVSVRLEEYADMPHAFHLSERGEVLLDRIGRWLADQVREVGVGDVGVSDARGRDARGCDVRGCDVRGRDVTGRDVSVSDFTVSDPEAGPYALTEGPDGALWFTLVHQGAIGRRGADGRITVHSVGAKPMMIAQGPDGALWFTEYGTHRVGRITVDGAVSSFVPPTAGGGPYGIAAGPDGAMWFTLSAADRIGRITMDGDITEYPASGVTEPPVPGATQHPAPRAFPSAMAAGPDGAMWFTLNQGNAIGRITMDGLTTAHPLPTGAAAPVGIAQGPDGALWFTEIGAGRIGRITVDGTVTEYPLPDRQARPHAVTGGPDGALWFTEWGRGGVGRITTDGRITAYDLPRADCEPHGIAAYDGALWCALETGSLARIEVPR</sequence>
<accession>A0ABX6W1M8</accession>
<dbReference type="InterPro" id="IPR011217">
    <property type="entry name" value="Vgb_bact"/>
</dbReference>
<dbReference type="InterPro" id="IPR051344">
    <property type="entry name" value="Vgb"/>
</dbReference>
<dbReference type="Pfam" id="PF24684">
    <property type="entry name" value="Vgb_lyase"/>
    <property type="match status" value="1"/>
</dbReference>
<evidence type="ECO:0000256" key="1">
    <source>
        <dbReference type="ARBA" id="ARBA00022723"/>
    </source>
</evidence>